<dbReference type="EC" id="5.2.1.8" evidence="3"/>
<evidence type="ECO:0000256" key="1">
    <source>
        <dbReference type="ARBA" id="ARBA00000971"/>
    </source>
</evidence>
<gene>
    <name evidence="8" type="primary">prsA</name>
    <name evidence="8" type="ORF">AW09_004016</name>
</gene>
<reference evidence="8 9" key="1">
    <citation type="submission" date="2014-02" db="EMBL/GenBank/DDBJ databases">
        <title>Expanding our view of genomic diversity in Candidatus Accumulibacter clades.</title>
        <authorList>
            <person name="Skennerton C.T."/>
            <person name="Barr J.J."/>
            <person name="Slater F.R."/>
            <person name="Bond P.L."/>
            <person name="Tyson G.W."/>
        </authorList>
    </citation>
    <scope>NUCLEOTIDE SEQUENCE [LARGE SCALE GENOMIC DNA]</scope>
    <source>
        <strain evidence="9">BA-91</strain>
    </source>
</reference>
<dbReference type="AlphaFoldDB" id="A0A080LRK8"/>
<evidence type="ECO:0000313" key="8">
    <source>
        <dbReference type="EMBL" id="KFB70866.1"/>
    </source>
</evidence>
<dbReference type="NCBIfam" id="TIGR02933">
    <property type="entry name" value="nifM_nitrog"/>
    <property type="match status" value="1"/>
</dbReference>
<evidence type="ECO:0000256" key="6">
    <source>
        <dbReference type="PROSITE-ProRule" id="PRU00278"/>
    </source>
</evidence>
<dbReference type="InterPro" id="IPR023058">
    <property type="entry name" value="PPIase_PpiC_CS"/>
</dbReference>
<evidence type="ECO:0000256" key="2">
    <source>
        <dbReference type="ARBA" id="ARBA00007656"/>
    </source>
</evidence>
<dbReference type="PANTHER" id="PTHR47245">
    <property type="entry name" value="PEPTIDYLPROLYL ISOMERASE"/>
    <property type="match status" value="1"/>
</dbReference>
<dbReference type="Gene3D" id="3.10.50.40">
    <property type="match status" value="1"/>
</dbReference>
<dbReference type="PANTHER" id="PTHR47245:SF2">
    <property type="entry name" value="PEPTIDYL-PROLYL CIS-TRANS ISOMERASE HP_0175-RELATED"/>
    <property type="match status" value="1"/>
</dbReference>
<dbReference type="SUPFAM" id="SSF54534">
    <property type="entry name" value="FKBP-like"/>
    <property type="match status" value="1"/>
</dbReference>
<evidence type="ECO:0000256" key="4">
    <source>
        <dbReference type="ARBA" id="ARBA00023110"/>
    </source>
</evidence>
<proteinExistence type="inferred from homology"/>
<comment type="catalytic activity">
    <reaction evidence="1">
        <text>[protein]-peptidylproline (omega=180) = [protein]-peptidylproline (omega=0)</text>
        <dbReference type="Rhea" id="RHEA:16237"/>
        <dbReference type="Rhea" id="RHEA-COMP:10747"/>
        <dbReference type="Rhea" id="RHEA-COMP:10748"/>
        <dbReference type="ChEBI" id="CHEBI:83833"/>
        <dbReference type="ChEBI" id="CHEBI:83834"/>
        <dbReference type="EC" id="5.2.1.8"/>
    </reaction>
</comment>
<name>A0A080LRK8_9PROT</name>
<dbReference type="InterPro" id="IPR014282">
    <property type="entry name" value="Nitrogen_fix_NifM"/>
</dbReference>
<evidence type="ECO:0000313" key="9">
    <source>
        <dbReference type="Proteomes" id="UP000020077"/>
    </source>
</evidence>
<organism evidence="8 9">
    <name type="scientific">Candidatus Accumulibacter phosphatis</name>
    <dbReference type="NCBI Taxonomy" id="327160"/>
    <lineage>
        <taxon>Bacteria</taxon>
        <taxon>Pseudomonadati</taxon>
        <taxon>Pseudomonadota</taxon>
        <taxon>Betaproteobacteria</taxon>
        <taxon>Candidatus Accumulibacter</taxon>
    </lineage>
</organism>
<dbReference type="InterPro" id="IPR050245">
    <property type="entry name" value="PrsA_foldase"/>
</dbReference>
<comment type="similarity">
    <text evidence="2">Belongs to the PpiC/parvulin rotamase family.</text>
</comment>
<keyword evidence="5 6" id="KW-0413">Isomerase</keyword>
<dbReference type="Proteomes" id="UP000020077">
    <property type="component" value="Unassembled WGS sequence"/>
</dbReference>
<feature type="domain" description="PpiC" evidence="7">
    <location>
        <begin position="137"/>
        <end position="239"/>
    </location>
</feature>
<evidence type="ECO:0000259" key="7">
    <source>
        <dbReference type="PROSITE" id="PS50198"/>
    </source>
</evidence>
<evidence type="ECO:0000256" key="3">
    <source>
        <dbReference type="ARBA" id="ARBA00013194"/>
    </source>
</evidence>
<accession>A0A080LRK8</accession>
<dbReference type="InterPro" id="IPR027304">
    <property type="entry name" value="Trigger_fact/SurA_dom_sf"/>
</dbReference>
<protein>
    <recommendedName>
        <fullName evidence="3">peptidylprolyl isomerase</fullName>
        <ecNumber evidence="3">5.2.1.8</ecNumber>
    </recommendedName>
</protein>
<dbReference type="GO" id="GO:0003755">
    <property type="term" value="F:peptidyl-prolyl cis-trans isomerase activity"/>
    <property type="evidence" value="ECO:0007669"/>
    <property type="project" value="UniProtKB-KW"/>
</dbReference>
<comment type="caution">
    <text evidence="8">The sequence shown here is derived from an EMBL/GenBank/DDBJ whole genome shotgun (WGS) entry which is preliminary data.</text>
</comment>
<dbReference type="SUPFAM" id="SSF109998">
    <property type="entry name" value="Triger factor/SurA peptide-binding domain-like"/>
    <property type="match status" value="1"/>
</dbReference>
<dbReference type="Pfam" id="PF00639">
    <property type="entry name" value="Rotamase"/>
    <property type="match status" value="1"/>
</dbReference>
<keyword evidence="4 6" id="KW-0697">Rotamase</keyword>
<dbReference type="EMBL" id="JDVG02000634">
    <property type="protein sequence ID" value="KFB70866.1"/>
    <property type="molecule type" value="Genomic_DNA"/>
</dbReference>
<evidence type="ECO:0000256" key="5">
    <source>
        <dbReference type="ARBA" id="ARBA00023235"/>
    </source>
</evidence>
<dbReference type="PROSITE" id="PS50198">
    <property type="entry name" value="PPIC_PPIASE_2"/>
    <property type="match status" value="1"/>
</dbReference>
<sequence length="285" mass="31946">MHEPGRVYLSLKLAEQLFGKSLESLAPDERQRVHNVAARQQQIETLILGTPQAAAVLLPEASIDASLAEIRSRYGDDDEYHADLDRVGLDALSLRHAIARDMVVEAVLETVAAASVAISDTDAEIFWHLHRDRFRRAETRLLRHLLVTINERLPGNELQAARARIEAIRARLLKEPQRFSEQALKHSECPTAINGGLLGKVARGQLYPELDAVAFALGAATLSEVVESPLGYHLIYCEAIHPERRLSFAEARNTIREYLEGQQRSLCQKAWIRNLRRQSLVAKTS</sequence>
<dbReference type="PROSITE" id="PS01096">
    <property type="entry name" value="PPIC_PPIASE_1"/>
    <property type="match status" value="1"/>
</dbReference>
<dbReference type="InterPro" id="IPR000297">
    <property type="entry name" value="PPIase_PpiC"/>
</dbReference>
<dbReference type="InterPro" id="IPR046357">
    <property type="entry name" value="PPIase_dom_sf"/>
</dbReference>